<dbReference type="AlphaFoldDB" id="A0A1F7YJT7"/>
<protein>
    <recommendedName>
        <fullName evidence="3">BrnT family toxin</fullName>
    </recommendedName>
</protein>
<reference evidence="1 2" key="1">
    <citation type="journal article" date="2016" name="Nat. Commun.">
        <title>Thousands of microbial genomes shed light on interconnected biogeochemical processes in an aquifer system.</title>
        <authorList>
            <person name="Anantharaman K."/>
            <person name="Brown C.T."/>
            <person name="Hug L.A."/>
            <person name="Sharon I."/>
            <person name="Castelle C.J."/>
            <person name="Probst A.J."/>
            <person name="Thomas B.C."/>
            <person name="Singh A."/>
            <person name="Wilkins M.J."/>
            <person name="Karaoz U."/>
            <person name="Brodie E.L."/>
            <person name="Williams K.H."/>
            <person name="Hubbard S.S."/>
            <person name="Banfield J.F."/>
        </authorList>
    </citation>
    <scope>NUCLEOTIDE SEQUENCE [LARGE SCALE GENOMIC DNA]</scope>
</reference>
<dbReference type="Gene3D" id="3.10.450.530">
    <property type="entry name" value="Ribonuclease toxin, BrnT, of type II toxin-antitoxin system"/>
    <property type="match status" value="1"/>
</dbReference>
<comment type="caution">
    <text evidence="1">The sequence shown here is derived from an EMBL/GenBank/DDBJ whole genome shotgun (WGS) entry which is preliminary data.</text>
</comment>
<evidence type="ECO:0000313" key="1">
    <source>
        <dbReference type="EMBL" id="OGM27139.1"/>
    </source>
</evidence>
<dbReference type="Proteomes" id="UP000178851">
    <property type="component" value="Unassembled WGS sequence"/>
</dbReference>
<accession>A0A1F7YJT7</accession>
<dbReference type="EMBL" id="MGGI01000007">
    <property type="protein sequence ID" value="OGM27139.1"/>
    <property type="molecule type" value="Genomic_DNA"/>
</dbReference>
<evidence type="ECO:0000313" key="2">
    <source>
        <dbReference type="Proteomes" id="UP000178851"/>
    </source>
</evidence>
<proteinExistence type="predicted"/>
<sequence length="93" mass="10808">MEIEVNKLVWDKANKEHINKHSVAVKEVDEICFRKVKAKLAKFGRYLVMGETKEGRKLTIILAPKGENSFYVVSARDTSRKERRWIEGEKSKS</sequence>
<evidence type="ECO:0008006" key="3">
    <source>
        <dbReference type="Google" id="ProtNLM"/>
    </source>
</evidence>
<name>A0A1F7YJT7_9BACT</name>
<organism evidence="1 2">
    <name type="scientific">Candidatus Woesebacteria bacterium RIFCSPHIGHO2_01_FULL_39_28</name>
    <dbReference type="NCBI Taxonomy" id="1802496"/>
    <lineage>
        <taxon>Bacteria</taxon>
        <taxon>Candidatus Woeseibacteriota</taxon>
    </lineage>
</organism>
<dbReference type="InterPro" id="IPR038573">
    <property type="entry name" value="BrnT_sf"/>
</dbReference>
<gene>
    <name evidence="1" type="ORF">A2627_05885</name>
</gene>